<keyword evidence="4" id="KW-1185">Reference proteome</keyword>
<keyword evidence="2" id="KW-0472">Membrane</keyword>
<sequence length="270" mass="26890">MKSSQTTAPGNPAALGRTGLGSGAGQRLPVPPRERKPALAALAVLLIIGGALASAYLVMASGQRVSAVRIAQPVAAGQQIPASALEEVQIGDTGIAYIRWSERHKVTQAYAAVPLVRGALLTNGMVSGTNDAIRGRLIVGLALKPGQMPANGLRPGLRVSLYAVGTAASGGPRPGAVLAEEAIVYDVGGDGREGTVRGEQVTVSVAVPPAQAPLVTQAASAGAIAVAVIPTGTTVPPAGQQPPAQQPPVQQAPRQPVSPSPGLSSPPVGG</sequence>
<evidence type="ECO:0000256" key="2">
    <source>
        <dbReference type="SAM" id="Phobius"/>
    </source>
</evidence>
<feature type="region of interest" description="Disordered" evidence="1">
    <location>
        <begin position="234"/>
        <end position="270"/>
    </location>
</feature>
<name>A0A365GZH0_9ACTN</name>
<feature type="region of interest" description="Disordered" evidence="1">
    <location>
        <begin position="1"/>
        <end position="31"/>
    </location>
</feature>
<evidence type="ECO:0000256" key="1">
    <source>
        <dbReference type="SAM" id="MobiDB-lite"/>
    </source>
</evidence>
<dbReference type="Proteomes" id="UP000251891">
    <property type="component" value="Unassembled WGS sequence"/>
</dbReference>
<protein>
    <recommendedName>
        <fullName evidence="5">SAF domain-containing protein</fullName>
    </recommendedName>
</protein>
<proteinExistence type="predicted"/>
<feature type="transmembrane region" description="Helical" evidence="2">
    <location>
        <begin position="38"/>
        <end position="59"/>
    </location>
</feature>
<reference evidence="3 4" key="1">
    <citation type="submission" date="2018-06" db="EMBL/GenBank/DDBJ databases">
        <title>Actinomadura craniellae sp. nov. isolated from marine sponge Craniella sp.</title>
        <authorList>
            <person name="Li L."/>
            <person name="Xu Q.H."/>
            <person name="Lin H.W."/>
            <person name="Lu Y.H."/>
        </authorList>
    </citation>
    <scope>NUCLEOTIDE SEQUENCE [LARGE SCALE GENOMIC DNA]</scope>
    <source>
        <strain evidence="3 4">LHW63021</strain>
    </source>
</reference>
<dbReference type="OrthoDB" id="3852227at2"/>
<comment type="caution">
    <text evidence="3">The sequence shown here is derived from an EMBL/GenBank/DDBJ whole genome shotgun (WGS) entry which is preliminary data.</text>
</comment>
<keyword evidence="2" id="KW-0812">Transmembrane</keyword>
<keyword evidence="2" id="KW-1133">Transmembrane helix</keyword>
<evidence type="ECO:0000313" key="4">
    <source>
        <dbReference type="Proteomes" id="UP000251891"/>
    </source>
</evidence>
<gene>
    <name evidence="3" type="ORF">DPM19_25940</name>
</gene>
<dbReference type="EMBL" id="QLYX01000014">
    <property type="protein sequence ID" value="RAY12168.1"/>
    <property type="molecule type" value="Genomic_DNA"/>
</dbReference>
<dbReference type="RefSeq" id="WP_111870659.1">
    <property type="nucleotide sequence ID" value="NZ_QLYX01000014.1"/>
</dbReference>
<dbReference type="AlphaFoldDB" id="A0A365GZH0"/>
<evidence type="ECO:0008006" key="5">
    <source>
        <dbReference type="Google" id="ProtNLM"/>
    </source>
</evidence>
<accession>A0A365GZH0</accession>
<organism evidence="3 4">
    <name type="scientific">Actinomadura craniellae</name>
    <dbReference type="NCBI Taxonomy" id="2231787"/>
    <lineage>
        <taxon>Bacteria</taxon>
        <taxon>Bacillati</taxon>
        <taxon>Actinomycetota</taxon>
        <taxon>Actinomycetes</taxon>
        <taxon>Streptosporangiales</taxon>
        <taxon>Thermomonosporaceae</taxon>
        <taxon>Actinomadura</taxon>
    </lineage>
</organism>
<evidence type="ECO:0000313" key="3">
    <source>
        <dbReference type="EMBL" id="RAY12168.1"/>
    </source>
</evidence>